<protein>
    <recommendedName>
        <fullName evidence="3">DSBA-like thioredoxin domain-containing protein</fullName>
    </recommendedName>
</protein>
<dbReference type="SUPFAM" id="SSF52833">
    <property type="entry name" value="Thioredoxin-like"/>
    <property type="match status" value="1"/>
</dbReference>
<proteinExistence type="predicted"/>
<dbReference type="Gene3D" id="3.40.30.10">
    <property type="entry name" value="Glutaredoxin"/>
    <property type="match status" value="1"/>
</dbReference>
<dbReference type="InterPro" id="IPR036249">
    <property type="entry name" value="Thioredoxin-like_sf"/>
</dbReference>
<dbReference type="Proteomes" id="UP000013988">
    <property type="component" value="Unassembled WGS sequence"/>
</dbReference>
<dbReference type="Pfam" id="PF13743">
    <property type="entry name" value="Thioredoxin_5"/>
    <property type="match status" value="1"/>
</dbReference>
<accession>R9CLJ8</accession>
<evidence type="ECO:0000313" key="1">
    <source>
        <dbReference type="EMBL" id="EOR28051.1"/>
    </source>
</evidence>
<evidence type="ECO:0000313" key="2">
    <source>
        <dbReference type="Proteomes" id="UP000013988"/>
    </source>
</evidence>
<dbReference type="RefSeq" id="WP_016205841.1">
    <property type="nucleotide sequence ID" value="NZ_ASRV01000019.1"/>
</dbReference>
<comment type="caution">
    <text evidence="1">The sequence shown here is derived from an EMBL/GenBank/DDBJ whole genome shotgun (WGS) entry which is preliminary data.</text>
</comment>
<dbReference type="CDD" id="cd03025">
    <property type="entry name" value="DsbA_FrnE_like"/>
    <property type="match status" value="1"/>
</dbReference>
<sequence>MKKKIYYIMDTMCGWCYGFSNVITKIQEKYNDKYDFIILPGGMWVDENIKEINEDLGNYIKNHNTNIERLTGRKFGEGFNKNILGNKNMVLDSLPGAKAVVLAQKLKKDISFEFLKKIQESFFIEGKDPNNLEIYTTIAEEFGIDKDEFEKKFLSEELTNETYSVFNMVASMGAMSFPTVIMVEGNKGKIIAQGYSSFEELDKILSI</sequence>
<reference evidence="1 2" key="1">
    <citation type="submission" date="2013-03" db="EMBL/GenBank/DDBJ databases">
        <title>Whole genome shotgun sequencing of Clostridium sartagoforme AAU1.</title>
        <authorList>
            <person name="Joshi C.G."/>
            <person name="Duggirala S.M."/>
            <person name="Nathani N.M."/>
            <person name="Bhatt V.D."/>
            <person name="Patel A.K."/>
            <person name="Pandya P.R."/>
            <person name="KaPatel J.A."/>
        </authorList>
    </citation>
    <scope>NUCLEOTIDE SEQUENCE [LARGE SCALE GENOMIC DNA]</scope>
    <source>
        <strain evidence="1 2">AAU1</strain>
    </source>
</reference>
<gene>
    <name evidence="1" type="ORF">A500_01620</name>
</gene>
<name>R9CLJ8_9CLOT</name>
<dbReference type="Gene3D" id="1.10.472.60">
    <property type="entry name" value="putative protein disulfide isomerase domain"/>
    <property type="match status" value="1"/>
</dbReference>
<dbReference type="OrthoDB" id="9813770at2"/>
<keyword evidence="2" id="KW-1185">Reference proteome</keyword>
<organism evidence="1 2">
    <name type="scientific">Clostridium sartagoforme AAU1</name>
    <dbReference type="NCBI Taxonomy" id="1202534"/>
    <lineage>
        <taxon>Bacteria</taxon>
        <taxon>Bacillati</taxon>
        <taxon>Bacillota</taxon>
        <taxon>Clostridia</taxon>
        <taxon>Eubacteriales</taxon>
        <taxon>Clostridiaceae</taxon>
        <taxon>Clostridium</taxon>
    </lineage>
</organism>
<dbReference type="PANTHER" id="PTHR13887">
    <property type="entry name" value="GLUTATHIONE S-TRANSFERASE KAPPA"/>
    <property type="match status" value="1"/>
</dbReference>
<evidence type="ECO:0008006" key="3">
    <source>
        <dbReference type="Google" id="ProtNLM"/>
    </source>
</evidence>
<dbReference type="PATRIC" id="fig|1202534.3.peg.331"/>
<dbReference type="PANTHER" id="PTHR13887:SF54">
    <property type="entry name" value="DSBA FAMILY PROTEIN"/>
    <property type="match status" value="1"/>
</dbReference>
<dbReference type="AlphaFoldDB" id="R9CLJ8"/>
<dbReference type="EMBL" id="ASRV01000019">
    <property type="protein sequence ID" value="EOR28051.1"/>
    <property type="molecule type" value="Genomic_DNA"/>
</dbReference>